<keyword evidence="3 4" id="KW-0175">Coiled coil</keyword>
<dbReference type="PROSITE" id="PS51257">
    <property type="entry name" value="PROKAR_LIPOPROTEIN"/>
    <property type="match status" value="1"/>
</dbReference>
<evidence type="ECO:0000313" key="9">
    <source>
        <dbReference type="EMBL" id="MBM7591680.1"/>
    </source>
</evidence>
<dbReference type="AlphaFoldDB" id="A0A938Y1P0"/>
<dbReference type="InterPro" id="IPR050465">
    <property type="entry name" value="UPF0194_transport"/>
</dbReference>
<dbReference type="InterPro" id="IPR006143">
    <property type="entry name" value="RND_pump_MFP"/>
</dbReference>
<evidence type="ECO:0000259" key="6">
    <source>
        <dbReference type="Pfam" id="PF25881"/>
    </source>
</evidence>
<evidence type="ECO:0000256" key="1">
    <source>
        <dbReference type="ARBA" id="ARBA00004196"/>
    </source>
</evidence>
<keyword evidence="10" id="KW-1185">Reference proteome</keyword>
<dbReference type="EMBL" id="JAFBEB010000014">
    <property type="protein sequence ID" value="MBM7591680.1"/>
    <property type="molecule type" value="Genomic_DNA"/>
</dbReference>
<feature type="domain" description="YknX-like C-terminal permuted SH3-like" evidence="8">
    <location>
        <begin position="341"/>
        <end position="408"/>
    </location>
</feature>
<comment type="caution">
    <text evidence="9">The sequence shown here is derived from an EMBL/GenBank/DDBJ whole genome shotgun (WGS) entry which is preliminary data.</text>
</comment>
<feature type="signal peptide" evidence="5">
    <location>
        <begin position="1"/>
        <end position="27"/>
    </location>
</feature>
<dbReference type="FunFam" id="2.40.30.170:FF:000010">
    <property type="entry name" value="Efflux RND transporter periplasmic adaptor subunit"/>
    <property type="match status" value="1"/>
</dbReference>
<dbReference type="InterPro" id="IPR058637">
    <property type="entry name" value="YknX-like_C"/>
</dbReference>
<dbReference type="Proteomes" id="UP000717624">
    <property type="component" value="Unassembled WGS sequence"/>
</dbReference>
<dbReference type="Pfam" id="PF25989">
    <property type="entry name" value="YknX_C"/>
    <property type="match status" value="1"/>
</dbReference>
<feature type="coiled-coil region" evidence="4">
    <location>
        <begin position="129"/>
        <end position="227"/>
    </location>
</feature>
<comment type="similarity">
    <text evidence="2">Belongs to the membrane fusion protein (MFP) (TC 8.A.1) family.</text>
</comment>
<feature type="chain" id="PRO_5037553166" evidence="5">
    <location>
        <begin position="28"/>
        <end position="409"/>
    </location>
</feature>
<evidence type="ECO:0000256" key="5">
    <source>
        <dbReference type="SAM" id="SignalP"/>
    </source>
</evidence>
<dbReference type="NCBIfam" id="TIGR01730">
    <property type="entry name" value="RND_mfp"/>
    <property type="match status" value="1"/>
</dbReference>
<sequence length="409" mass="43632">MIKGKLQIKMISLVSVLALLAVGCSNAESSTTASSVPVVKVIKIGQSAKTGLLASGKVAADQEVQVVSKFSGKVARVNADEGSVVKQGDVLVQLDSTDYLQQVRQSESALRTAEAKLADTKAGARSQEVEQLESSLEQMKVLYDQKQTNYNRIKQLFETGAVAKAELDNATADLNVARTNYEKVKAQLDLTKAGATTNTLAALQAEVDRLRASLDLAKSNLENVNVTAPISGVISSRNIDPGEMAQAGASLLTVVKMDEVKVEASVSQDQINQIKVGQPIEVHVQGIADKTFNGTVEFVSPVSDATSSTFPIKVKVDNKEGLLRAGMLAELYLSGQTSSEIQVPTSAVLHKDDKMYVYKVDGDVVHQVEITGSEKDSNWIIVSNGVSENEQIVLNPSDALTDGSKVQVD</sequence>
<protein>
    <submittedName>
        <fullName evidence="9">Multidrug resistance efflux pump</fullName>
    </submittedName>
</protein>
<name>A0A938Y1P0_9BACL</name>
<dbReference type="Gene3D" id="2.40.420.20">
    <property type="match status" value="1"/>
</dbReference>
<dbReference type="SUPFAM" id="SSF111369">
    <property type="entry name" value="HlyD-like secretion proteins"/>
    <property type="match status" value="2"/>
</dbReference>
<evidence type="ECO:0000256" key="3">
    <source>
        <dbReference type="ARBA" id="ARBA00023054"/>
    </source>
</evidence>
<reference evidence="9" key="1">
    <citation type="submission" date="2021-01" db="EMBL/GenBank/DDBJ databases">
        <title>Genomic Encyclopedia of Type Strains, Phase IV (KMG-IV): sequencing the most valuable type-strain genomes for metagenomic binning, comparative biology and taxonomic classification.</title>
        <authorList>
            <person name="Goeker M."/>
        </authorList>
    </citation>
    <scope>NUCLEOTIDE SEQUENCE</scope>
    <source>
        <strain evidence="9">DSM 25523</strain>
    </source>
</reference>
<organism evidence="9 10">
    <name type="scientific">Brevibacillus fulvus</name>
    <dbReference type="NCBI Taxonomy" id="1125967"/>
    <lineage>
        <taxon>Bacteria</taxon>
        <taxon>Bacillati</taxon>
        <taxon>Bacillota</taxon>
        <taxon>Bacilli</taxon>
        <taxon>Bacillales</taxon>
        <taxon>Paenibacillaceae</taxon>
        <taxon>Brevibacillus</taxon>
    </lineage>
</organism>
<dbReference type="Gene3D" id="2.40.50.100">
    <property type="match status" value="2"/>
</dbReference>
<dbReference type="Pfam" id="PF25881">
    <property type="entry name" value="HH_YBHG"/>
    <property type="match status" value="1"/>
</dbReference>
<proteinExistence type="inferred from homology"/>
<comment type="subcellular location">
    <subcellularLocation>
        <location evidence="1">Cell envelope</location>
    </subcellularLocation>
</comment>
<dbReference type="InterPro" id="IPR059052">
    <property type="entry name" value="HH_YbhG-like"/>
</dbReference>
<keyword evidence="5" id="KW-0732">Signal</keyword>
<dbReference type="InterPro" id="IPR058792">
    <property type="entry name" value="Beta-barrel_RND_2"/>
</dbReference>
<feature type="domain" description="CusB-like beta-barrel" evidence="7">
    <location>
        <begin position="262"/>
        <end position="336"/>
    </location>
</feature>
<feature type="domain" description="YbhG-like alpha-helical hairpin" evidence="6">
    <location>
        <begin position="94"/>
        <end position="223"/>
    </location>
</feature>
<evidence type="ECO:0000259" key="7">
    <source>
        <dbReference type="Pfam" id="PF25954"/>
    </source>
</evidence>
<gene>
    <name evidence="9" type="ORF">JOD01_003331</name>
</gene>
<dbReference type="RefSeq" id="WP_239565523.1">
    <property type="nucleotide sequence ID" value="NZ_BAABIN010000012.1"/>
</dbReference>
<evidence type="ECO:0000256" key="4">
    <source>
        <dbReference type="SAM" id="Coils"/>
    </source>
</evidence>
<evidence type="ECO:0000256" key="2">
    <source>
        <dbReference type="ARBA" id="ARBA00009477"/>
    </source>
</evidence>
<dbReference type="Gene3D" id="2.40.30.170">
    <property type="match status" value="1"/>
</dbReference>
<evidence type="ECO:0000313" key="10">
    <source>
        <dbReference type="Proteomes" id="UP000717624"/>
    </source>
</evidence>
<dbReference type="PANTHER" id="PTHR32347">
    <property type="entry name" value="EFFLUX SYSTEM COMPONENT YKNX-RELATED"/>
    <property type="match status" value="1"/>
</dbReference>
<dbReference type="GO" id="GO:0022857">
    <property type="term" value="F:transmembrane transporter activity"/>
    <property type="evidence" value="ECO:0007669"/>
    <property type="project" value="InterPro"/>
</dbReference>
<evidence type="ECO:0000259" key="8">
    <source>
        <dbReference type="Pfam" id="PF25989"/>
    </source>
</evidence>
<dbReference type="SUPFAM" id="SSF56954">
    <property type="entry name" value="Outer membrane efflux proteins (OEP)"/>
    <property type="match status" value="1"/>
</dbReference>
<dbReference type="PANTHER" id="PTHR32347:SF23">
    <property type="entry name" value="BLL5650 PROTEIN"/>
    <property type="match status" value="1"/>
</dbReference>
<dbReference type="Gene3D" id="1.10.287.470">
    <property type="entry name" value="Helix hairpin bin"/>
    <property type="match status" value="2"/>
</dbReference>
<dbReference type="Pfam" id="PF25954">
    <property type="entry name" value="Beta-barrel_RND_2"/>
    <property type="match status" value="1"/>
</dbReference>
<dbReference type="GO" id="GO:0030313">
    <property type="term" value="C:cell envelope"/>
    <property type="evidence" value="ECO:0007669"/>
    <property type="project" value="UniProtKB-SubCell"/>
</dbReference>
<accession>A0A938Y1P0</accession>
<dbReference type="GO" id="GO:0016020">
    <property type="term" value="C:membrane"/>
    <property type="evidence" value="ECO:0007669"/>
    <property type="project" value="InterPro"/>
</dbReference>